<dbReference type="STRING" id="592026.GCWU0000282_001093"/>
<name>V2ZAG0_9FIRM</name>
<dbReference type="Gene3D" id="3.30.70.360">
    <property type="match status" value="1"/>
</dbReference>
<dbReference type="eggNOG" id="COG2195">
    <property type="taxonomic scope" value="Bacteria"/>
</dbReference>
<dbReference type="EMBL" id="ACIL03000007">
    <property type="protein sequence ID" value="ESL03925.1"/>
    <property type="molecule type" value="Genomic_DNA"/>
</dbReference>
<dbReference type="InterPro" id="IPR002933">
    <property type="entry name" value="Peptidase_M20"/>
</dbReference>
<gene>
    <name evidence="2" type="ORF">GCWU0000282_001093</name>
</gene>
<dbReference type="PANTHER" id="PTHR42994:SF1">
    <property type="entry name" value="PEPTIDASE T"/>
    <property type="match status" value="1"/>
</dbReference>
<dbReference type="MEROPS" id="M20.003"/>
<accession>V2ZAG0</accession>
<proteinExistence type="predicted"/>
<evidence type="ECO:0000313" key="2">
    <source>
        <dbReference type="EMBL" id="ESL03925.1"/>
    </source>
</evidence>
<dbReference type="HOGENOM" id="CLU_115335_1_0_9"/>
<evidence type="ECO:0000313" key="3">
    <source>
        <dbReference type="Proteomes" id="UP000018227"/>
    </source>
</evidence>
<dbReference type="GO" id="GO:0016787">
    <property type="term" value="F:hydrolase activity"/>
    <property type="evidence" value="ECO:0007669"/>
    <property type="project" value="InterPro"/>
</dbReference>
<dbReference type="Proteomes" id="UP000018227">
    <property type="component" value="Unassembled WGS sequence"/>
</dbReference>
<dbReference type="PANTHER" id="PTHR42994">
    <property type="entry name" value="PEPTIDASE T"/>
    <property type="match status" value="1"/>
</dbReference>
<organism evidence="2 3">
    <name type="scientific">Catonella morbi ATCC 51271</name>
    <dbReference type="NCBI Taxonomy" id="592026"/>
    <lineage>
        <taxon>Bacteria</taxon>
        <taxon>Bacillati</taxon>
        <taxon>Bacillota</taxon>
        <taxon>Clostridia</taxon>
        <taxon>Lachnospirales</taxon>
        <taxon>Lachnospiraceae</taxon>
        <taxon>Catonella</taxon>
    </lineage>
</organism>
<comment type="cofactor">
    <cofactor evidence="1">
        <name>Zn(2+)</name>
        <dbReference type="ChEBI" id="CHEBI:29105"/>
    </cofactor>
</comment>
<comment type="caution">
    <text evidence="2">The sequence shown here is derived from an EMBL/GenBank/DDBJ whole genome shotgun (WGS) entry which is preliminary data.</text>
</comment>
<dbReference type="Gene3D" id="3.40.630.10">
    <property type="entry name" value="Zn peptidases"/>
    <property type="match status" value="1"/>
</dbReference>
<dbReference type="AlphaFoldDB" id="V2ZAG0"/>
<dbReference type="SUPFAM" id="SSF53187">
    <property type="entry name" value="Zn-dependent exopeptidases"/>
    <property type="match status" value="1"/>
</dbReference>
<dbReference type="Pfam" id="PF01546">
    <property type="entry name" value="Peptidase_M20"/>
    <property type="match status" value="1"/>
</dbReference>
<evidence type="ECO:0000256" key="1">
    <source>
        <dbReference type="ARBA" id="ARBA00001947"/>
    </source>
</evidence>
<sequence>MFAKVGEFINAKYGEGTAEVQITDSYHNMKEMVEPNMHLVENAKKAMLELGIEPRVEPIRGGTDGASLSYMGLPCPNICTGGMNYHGKYEFVSVDAMLKIVELLKKIVLTYAE</sequence>
<keyword evidence="3" id="KW-1185">Reference proteome</keyword>
<protein>
    <recommendedName>
        <fullName evidence="4">Tripeptide aminopeptidase</fullName>
    </recommendedName>
</protein>
<evidence type="ECO:0008006" key="4">
    <source>
        <dbReference type="Google" id="ProtNLM"/>
    </source>
</evidence>
<reference evidence="2 3" key="1">
    <citation type="submission" date="2013-06" db="EMBL/GenBank/DDBJ databases">
        <authorList>
            <person name="Weinstock G."/>
            <person name="Sodergren E."/>
            <person name="Clifton S."/>
            <person name="Fulton L."/>
            <person name="Fulton B."/>
            <person name="Courtney L."/>
            <person name="Fronick C."/>
            <person name="Harrison M."/>
            <person name="Strong C."/>
            <person name="Farmer C."/>
            <person name="Delahaunty K."/>
            <person name="Markovic C."/>
            <person name="Hall O."/>
            <person name="Minx P."/>
            <person name="Tomlinson C."/>
            <person name="Mitreva M."/>
            <person name="Nelson J."/>
            <person name="Hou S."/>
            <person name="Wollam A."/>
            <person name="Pepin K.H."/>
            <person name="Johnson M."/>
            <person name="Bhonagiri V."/>
            <person name="Nash W.E."/>
            <person name="Warren W."/>
            <person name="Chinwalla A."/>
            <person name="Mardis E.R."/>
            <person name="Wilson R.K."/>
        </authorList>
    </citation>
    <scope>NUCLEOTIDE SEQUENCE [LARGE SCALE GENOMIC DNA]</scope>
    <source>
        <strain evidence="2 3">ATCC 51271</strain>
    </source>
</reference>